<feature type="compositionally biased region" description="Basic and acidic residues" evidence="1">
    <location>
        <begin position="71"/>
        <end position="84"/>
    </location>
</feature>
<sequence>MDHINLICIFSSLPSMRPFKSSLASDSIGTSKLSEFVREQFHDGSRVSYQKQNRKSVVGTQSEQYSAKVKSSSECDRDPNQDVT</sequence>
<accession>A0A498JRF3</accession>
<evidence type="ECO:0000313" key="3">
    <source>
        <dbReference type="Proteomes" id="UP000290289"/>
    </source>
</evidence>
<name>A0A498JRF3_MALDO</name>
<comment type="caution">
    <text evidence="2">The sequence shown here is derived from an EMBL/GenBank/DDBJ whole genome shotgun (WGS) entry which is preliminary data.</text>
</comment>
<organism evidence="2 3">
    <name type="scientific">Malus domestica</name>
    <name type="common">Apple</name>
    <name type="synonym">Pyrus malus</name>
    <dbReference type="NCBI Taxonomy" id="3750"/>
    <lineage>
        <taxon>Eukaryota</taxon>
        <taxon>Viridiplantae</taxon>
        <taxon>Streptophyta</taxon>
        <taxon>Embryophyta</taxon>
        <taxon>Tracheophyta</taxon>
        <taxon>Spermatophyta</taxon>
        <taxon>Magnoliopsida</taxon>
        <taxon>eudicotyledons</taxon>
        <taxon>Gunneridae</taxon>
        <taxon>Pentapetalae</taxon>
        <taxon>rosids</taxon>
        <taxon>fabids</taxon>
        <taxon>Rosales</taxon>
        <taxon>Rosaceae</taxon>
        <taxon>Amygdaloideae</taxon>
        <taxon>Maleae</taxon>
        <taxon>Malus</taxon>
    </lineage>
</organism>
<dbReference type="EMBL" id="RDQH01000331">
    <property type="protein sequence ID" value="RXH98358.1"/>
    <property type="molecule type" value="Genomic_DNA"/>
</dbReference>
<evidence type="ECO:0000256" key="1">
    <source>
        <dbReference type="SAM" id="MobiDB-lite"/>
    </source>
</evidence>
<reference evidence="2 3" key="1">
    <citation type="submission" date="2018-10" db="EMBL/GenBank/DDBJ databases">
        <title>A high-quality apple genome assembly.</title>
        <authorList>
            <person name="Hu J."/>
        </authorList>
    </citation>
    <scope>NUCLEOTIDE SEQUENCE [LARGE SCALE GENOMIC DNA]</scope>
    <source>
        <strain evidence="3">cv. HFTH1</strain>
        <tissue evidence="2">Young leaf</tissue>
    </source>
</reference>
<dbReference type="AlphaFoldDB" id="A0A498JRF3"/>
<protein>
    <submittedName>
        <fullName evidence="2">Uncharacterized protein</fullName>
    </submittedName>
</protein>
<keyword evidence="3" id="KW-1185">Reference proteome</keyword>
<feature type="region of interest" description="Disordered" evidence="1">
    <location>
        <begin position="44"/>
        <end position="84"/>
    </location>
</feature>
<evidence type="ECO:0000313" key="2">
    <source>
        <dbReference type="EMBL" id="RXH98358.1"/>
    </source>
</evidence>
<proteinExistence type="predicted"/>
<feature type="compositionally biased region" description="Polar residues" evidence="1">
    <location>
        <begin position="58"/>
        <end position="70"/>
    </location>
</feature>
<gene>
    <name evidence="2" type="ORF">DVH24_010683</name>
</gene>
<dbReference type="Proteomes" id="UP000290289">
    <property type="component" value="Chromosome 5"/>
</dbReference>